<organism evidence="5">
    <name type="scientific">freshwater metagenome</name>
    <dbReference type="NCBI Taxonomy" id="449393"/>
    <lineage>
        <taxon>unclassified sequences</taxon>
        <taxon>metagenomes</taxon>
        <taxon>ecological metagenomes</taxon>
    </lineage>
</organism>
<dbReference type="Pfam" id="PF00440">
    <property type="entry name" value="TetR_N"/>
    <property type="match status" value="2"/>
</dbReference>
<dbReference type="SUPFAM" id="SSF46689">
    <property type="entry name" value="Homeodomain-like"/>
    <property type="match status" value="2"/>
</dbReference>
<dbReference type="Gene3D" id="1.10.10.60">
    <property type="entry name" value="Homeodomain-like"/>
    <property type="match status" value="1"/>
</dbReference>
<evidence type="ECO:0000259" key="4">
    <source>
        <dbReference type="PROSITE" id="PS50977"/>
    </source>
</evidence>
<dbReference type="PANTHER" id="PTHR30055:SF234">
    <property type="entry name" value="HTH-TYPE TRANSCRIPTIONAL REGULATOR BETI"/>
    <property type="match status" value="1"/>
</dbReference>
<dbReference type="Gene3D" id="1.10.357.10">
    <property type="entry name" value="Tetracycline Repressor, domain 2"/>
    <property type="match status" value="2"/>
</dbReference>
<dbReference type="InterPro" id="IPR009057">
    <property type="entry name" value="Homeodomain-like_sf"/>
</dbReference>
<gene>
    <name evidence="5" type="ORF">UFOPK1711_01902</name>
    <name evidence="6" type="ORF">UFOPK2143_00741</name>
    <name evidence="7" type="ORF">UFOPK2350_00611</name>
</gene>
<evidence type="ECO:0000313" key="5">
    <source>
        <dbReference type="EMBL" id="CAB4592433.1"/>
    </source>
</evidence>
<dbReference type="InterPro" id="IPR001647">
    <property type="entry name" value="HTH_TetR"/>
</dbReference>
<feature type="domain" description="HTH tetR-type" evidence="4">
    <location>
        <begin position="244"/>
        <end position="304"/>
    </location>
</feature>
<dbReference type="InterPro" id="IPR050109">
    <property type="entry name" value="HTH-type_TetR-like_transc_reg"/>
</dbReference>
<dbReference type="EMBL" id="CAEZVV010000033">
    <property type="protein sequence ID" value="CAB4641998.1"/>
    <property type="molecule type" value="Genomic_DNA"/>
</dbReference>
<dbReference type="GO" id="GO:0003700">
    <property type="term" value="F:DNA-binding transcription factor activity"/>
    <property type="evidence" value="ECO:0007669"/>
    <property type="project" value="TreeGrafter"/>
</dbReference>
<evidence type="ECO:0000313" key="6">
    <source>
        <dbReference type="EMBL" id="CAB4641998.1"/>
    </source>
</evidence>
<dbReference type="SUPFAM" id="SSF48498">
    <property type="entry name" value="Tetracyclin repressor-like, C-terminal domain"/>
    <property type="match status" value="2"/>
</dbReference>
<reference evidence="5" key="1">
    <citation type="submission" date="2020-05" db="EMBL/GenBank/DDBJ databases">
        <authorList>
            <person name="Chiriac C."/>
            <person name="Salcher M."/>
            <person name="Ghai R."/>
            <person name="Kavagutti S V."/>
        </authorList>
    </citation>
    <scope>NUCLEOTIDE SEQUENCE</scope>
</reference>
<feature type="domain" description="HTH tetR-type" evidence="4">
    <location>
        <begin position="36"/>
        <end position="96"/>
    </location>
</feature>
<dbReference type="EMBL" id="CAEZTR010000189">
    <property type="protein sequence ID" value="CAB4592433.1"/>
    <property type="molecule type" value="Genomic_DNA"/>
</dbReference>
<dbReference type="GO" id="GO:0000976">
    <property type="term" value="F:transcription cis-regulatory region binding"/>
    <property type="evidence" value="ECO:0007669"/>
    <property type="project" value="TreeGrafter"/>
</dbReference>
<accession>A0A6J6FZS5</accession>
<dbReference type="EMBL" id="CAEZXE010000039">
    <property type="protein sequence ID" value="CAB4675295.1"/>
    <property type="molecule type" value="Genomic_DNA"/>
</dbReference>
<name>A0A6J6FZS5_9ZZZZ</name>
<dbReference type="AlphaFoldDB" id="A0A6J6FZS5"/>
<evidence type="ECO:0000313" key="7">
    <source>
        <dbReference type="EMBL" id="CAB4675295.1"/>
    </source>
</evidence>
<evidence type="ECO:0000256" key="3">
    <source>
        <dbReference type="ARBA" id="ARBA00023163"/>
    </source>
</evidence>
<dbReference type="PROSITE" id="PS50977">
    <property type="entry name" value="HTH_TETR_2"/>
    <property type="match status" value="2"/>
</dbReference>
<dbReference type="InterPro" id="IPR036271">
    <property type="entry name" value="Tet_transcr_reg_TetR-rel_C_sf"/>
</dbReference>
<keyword evidence="1" id="KW-0805">Transcription regulation</keyword>
<dbReference type="PRINTS" id="PR00455">
    <property type="entry name" value="HTHTETR"/>
</dbReference>
<evidence type="ECO:0000256" key="1">
    <source>
        <dbReference type="ARBA" id="ARBA00023015"/>
    </source>
</evidence>
<keyword evidence="3" id="KW-0804">Transcription</keyword>
<sequence>MGYCAKNIYSSSQQGAILPFNDRGSAMVKVSRQRSAELRIELLDAAGAELRRVGYDAMALTTVAGNCGLATSAIYNRFPTKEALVDALLTERIEPVLGAQTDAEAVAFWSGSDEPPKLNFEQLGVVAELLLAARHTPSLHDSVYGFLRRRIAIAIQEREKAAARGEVRNDQDPRVQVLMRAATWIGSYFFGLVSEPPKRGEKALNAYTRMAVMNLPFSTPLPAQTRIKARTAPKIRSAEQDDQDKIYVALVDSAAEVFAEMGYEAAAVADIARRAQLTTGAIYNRFSGKAGLMNEVIITKLGADAQILGGEVVQALASSSSISKPALEELIVRLNSDSGGNSRGLRLAARDAARHEPEVAAVVGPLQDATLAAMANFVRNAQGEGLIRSDIDAEVVVWFWSVNPMGAGLVGAAFPEISLKAFSSFYATAMEILRTQPA</sequence>
<protein>
    <submittedName>
        <fullName evidence="5">Unannotated protein</fullName>
    </submittedName>
</protein>
<proteinExistence type="predicted"/>
<keyword evidence="2" id="KW-0238">DNA-binding</keyword>
<evidence type="ECO:0000256" key="2">
    <source>
        <dbReference type="ARBA" id="ARBA00023125"/>
    </source>
</evidence>
<dbReference type="PANTHER" id="PTHR30055">
    <property type="entry name" value="HTH-TYPE TRANSCRIPTIONAL REGULATOR RUTR"/>
    <property type="match status" value="1"/>
</dbReference>